<organism evidence="1 2">
    <name type="scientific">Thermosulfurimonas dismutans</name>
    <dbReference type="NCBI Taxonomy" id="999894"/>
    <lineage>
        <taxon>Bacteria</taxon>
        <taxon>Pseudomonadati</taxon>
        <taxon>Thermodesulfobacteriota</taxon>
        <taxon>Thermodesulfobacteria</taxon>
        <taxon>Thermodesulfobacteriales</taxon>
        <taxon>Thermodesulfobacteriaceae</taxon>
        <taxon>Thermosulfurimonas</taxon>
    </lineage>
</organism>
<dbReference type="AlphaFoldDB" id="A0A179D599"/>
<protein>
    <submittedName>
        <fullName evidence="1">Uncharacterized protein</fullName>
    </submittedName>
</protein>
<evidence type="ECO:0000313" key="2">
    <source>
        <dbReference type="Proteomes" id="UP000078390"/>
    </source>
</evidence>
<gene>
    <name evidence="1" type="ORF">TDIS_1247</name>
</gene>
<proteinExistence type="predicted"/>
<dbReference type="STRING" id="999894.TDIS_1247"/>
<sequence length="41" mass="4612">MNEDLKRVVLDLIARIILLEILNFEEKEGSEGGGDEDGPQR</sequence>
<evidence type="ECO:0000313" key="1">
    <source>
        <dbReference type="EMBL" id="OAQ20632.1"/>
    </source>
</evidence>
<comment type="caution">
    <text evidence="1">The sequence shown here is derived from an EMBL/GenBank/DDBJ whole genome shotgun (WGS) entry which is preliminary data.</text>
</comment>
<keyword evidence="2" id="KW-1185">Reference proteome</keyword>
<accession>A0A179D599</accession>
<name>A0A179D599_9BACT</name>
<dbReference type="Proteomes" id="UP000078390">
    <property type="component" value="Unassembled WGS sequence"/>
</dbReference>
<dbReference type="EMBL" id="LWLG01000008">
    <property type="protein sequence ID" value="OAQ20632.1"/>
    <property type="molecule type" value="Genomic_DNA"/>
</dbReference>
<reference evidence="1 2" key="1">
    <citation type="submission" date="2016-04" db="EMBL/GenBank/DDBJ databases">
        <title>Genome analysis of Thermosulfurimonas dismutans, the first thermophilic sulfur-disproportionating bacterium of the phylum Thermodesulfobacteria.</title>
        <authorList>
            <person name="Mardanov A.V."/>
            <person name="Beletsky A.V."/>
            <person name="Kadnikov V.V."/>
            <person name="Slobodkin A.I."/>
            <person name="Ravin N.V."/>
        </authorList>
    </citation>
    <scope>NUCLEOTIDE SEQUENCE [LARGE SCALE GENOMIC DNA]</scope>
    <source>
        <strain evidence="1 2">S95</strain>
    </source>
</reference>